<dbReference type="PIRSF" id="PIRSF005499">
    <property type="entry name" value="PNPase"/>
    <property type="match status" value="1"/>
</dbReference>
<dbReference type="PANTHER" id="PTHR11252:SF0">
    <property type="entry name" value="POLYRIBONUCLEOTIDE NUCLEOTIDYLTRANSFERASE 1, MITOCHONDRIAL"/>
    <property type="match status" value="1"/>
</dbReference>
<proteinExistence type="inferred from homology"/>
<dbReference type="NCBIfam" id="TIGR03591">
    <property type="entry name" value="polynuc_phos"/>
    <property type="match status" value="1"/>
</dbReference>
<accession>A0A1F6CQW9</accession>
<dbReference type="SUPFAM" id="SSF55666">
    <property type="entry name" value="Ribonuclease PH domain 2-like"/>
    <property type="match status" value="2"/>
</dbReference>
<keyword evidence="2 5" id="KW-0808">Transferase</keyword>
<dbReference type="Proteomes" id="UP000176445">
    <property type="component" value="Unassembled WGS sequence"/>
</dbReference>
<dbReference type="SUPFAM" id="SSF54211">
    <property type="entry name" value="Ribosomal protein S5 domain 2-like"/>
    <property type="match status" value="2"/>
</dbReference>
<dbReference type="AlphaFoldDB" id="A0A1F6CQW9"/>
<feature type="domain" description="S1 motif" evidence="7">
    <location>
        <begin position="624"/>
        <end position="692"/>
    </location>
</feature>
<evidence type="ECO:0000256" key="6">
    <source>
        <dbReference type="SAM" id="MobiDB-lite"/>
    </source>
</evidence>
<dbReference type="Gene3D" id="3.30.230.70">
    <property type="entry name" value="GHMP Kinase, N-terminal domain"/>
    <property type="match status" value="2"/>
</dbReference>
<dbReference type="InterPro" id="IPR004088">
    <property type="entry name" value="KH_dom_type_1"/>
</dbReference>
<dbReference type="CDD" id="cd11364">
    <property type="entry name" value="RNase_PH_PNPase_2"/>
    <property type="match status" value="1"/>
</dbReference>
<dbReference type="Gene3D" id="3.30.1370.10">
    <property type="entry name" value="K Homology domain, type 1"/>
    <property type="match status" value="1"/>
</dbReference>
<keyword evidence="5" id="KW-0479">Metal-binding</keyword>
<dbReference type="GO" id="GO:0000287">
    <property type="term" value="F:magnesium ion binding"/>
    <property type="evidence" value="ECO:0007669"/>
    <property type="project" value="UniProtKB-UniRule"/>
</dbReference>
<protein>
    <recommendedName>
        <fullName evidence="5">Polyribonucleotide nucleotidyltransferase</fullName>
        <ecNumber evidence="5">2.7.7.8</ecNumber>
    </recommendedName>
    <alternativeName>
        <fullName evidence="5">Polynucleotide phosphorylase</fullName>
        <shortName evidence="5">PNPase</shortName>
    </alternativeName>
</protein>
<comment type="subcellular location">
    <subcellularLocation>
        <location evidence="5">Cytoplasm</location>
    </subcellularLocation>
</comment>
<dbReference type="InterPro" id="IPR020568">
    <property type="entry name" value="Ribosomal_Su5_D2-typ_SF"/>
</dbReference>
<dbReference type="CDD" id="cd02393">
    <property type="entry name" value="KH-I_PNPase"/>
    <property type="match status" value="1"/>
</dbReference>
<feature type="region of interest" description="Disordered" evidence="6">
    <location>
        <begin position="700"/>
        <end position="725"/>
    </location>
</feature>
<dbReference type="InterPro" id="IPR003029">
    <property type="entry name" value="S1_domain"/>
</dbReference>
<evidence type="ECO:0000256" key="4">
    <source>
        <dbReference type="ARBA" id="ARBA00022884"/>
    </source>
</evidence>
<evidence type="ECO:0000256" key="5">
    <source>
        <dbReference type="HAMAP-Rule" id="MF_01595"/>
    </source>
</evidence>
<comment type="catalytic activity">
    <reaction evidence="5">
        <text>RNA(n+1) + phosphate = RNA(n) + a ribonucleoside 5'-diphosphate</text>
        <dbReference type="Rhea" id="RHEA:22096"/>
        <dbReference type="Rhea" id="RHEA-COMP:14527"/>
        <dbReference type="Rhea" id="RHEA-COMP:17342"/>
        <dbReference type="ChEBI" id="CHEBI:43474"/>
        <dbReference type="ChEBI" id="CHEBI:57930"/>
        <dbReference type="ChEBI" id="CHEBI:140395"/>
        <dbReference type="EC" id="2.7.7.8"/>
    </reaction>
</comment>
<dbReference type="GO" id="GO:0006402">
    <property type="term" value="P:mRNA catabolic process"/>
    <property type="evidence" value="ECO:0007669"/>
    <property type="project" value="UniProtKB-UniRule"/>
</dbReference>
<dbReference type="InterPro" id="IPR004087">
    <property type="entry name" value="KH_dom"/>
</dbReference>
<dbReference type="Pfam" id="PF03725">
    <property type="entry name" value="RNase_PH_C"/>
    <property type="match status" value="1"/>
</dbReference>
<dbReference type="GO" id="GO:0005829">
    <property type="term" value="C:cytosol"/>
    <property type="evidence" value="ECO:0007669"/>
    <property type="project" value="TreeGrafter"/>
</dbReference>
<dbReference type="FunFam" id="3.30.230.70:FF:000001">
    <property type="entry name" value="Polyribonucleotide nucleotidyltransferase"/>
    <property type="match status" value="1"/>
</dbReference>
<keyword evidence="3 5" id="KW-0548">Nucleotidyltransferase</keyword>
<dbReference type="EC" id="2.7.7.8" evidence="5"/>
<dbReference type="Pfam" id="PF00013">
    <property type="entry name" value="KH_1"/>
    <property type="match status" value="1"/>
</dbReference>
<dbReference type="InterPro" id="IPR012162">
    <property type="entry name" value="PNPase"/>
</dbReference>
<dbReference type="InterPro" id="IPR036345">
    <property type="entry name" value="ExoRNase_PH_dom2_sf"/>
</dbReference>
<dbReference type="FunFam" id="3.30.1370.10:FF:000001">
    <property type="entry name" value="Polyribonucleotide nucleotidyltransferase"/>
    <property type="match status" value="1"/>
</dbReference>
<comment type="function">
    <text evidence="5">Involved in mRNA degradation. Catalyzes the phosphorolysis of single-stranded polyribonucleotides processively in the 3'- to 5'-direction.</text>
</comment>
<dbReference type="GO" id="GO:0004654">
    <property type="term" value="F:polyribonucleotide nucleotidyltransferase activity"/>
    <property type="evidence" value="ECO:0007669"/>
    <property type="project" value="UniProtKB-UniRule"/>
</dbReference>
<dbReference type="SUPFAM" id="SSF50249">
    <property type="entry name" value="Nucleic acid-binding proteins"/>
    <property type="match status" value="1"/>
</dbReference>
<dbReference type="Pfam" id="PF00575">
    <property type="entry name" value="S1"/>
    <property type="match status" value="1"/>
</dbReference>
<dbReference type="InterPro" id="IPR027408">
    <property type="entry name" value="PNPase/RNase_PH_dom_sf"/>
</dbReference>
<dbReference type="EMBL" id="MFKW01000026">
    <property type="protein sequence ID" value="OGG51507.1"/>
    <property type="molecule type" value="Genomic_DNA"/>
</dbReference>
<dbReference type="InterPro" id="IPR012340">
    <property type="entry name" value="NA-bd_OB-fold"/>
</dbReference>
<dbReference type="NCBIfam" id="NF008805">
    <property type="entry name" value="PRK11824.1"/>
    <property type="match status" value="1"/>
</dbReference>
<reference evidence="8 9" key="1">
    <citation type="journal article" date="2016" name="Nat. Commun.">
        <title>Thousands of microbial genomes shed light on interconnected biogeochemical processes in an aquifer system.</title>
        <authorList>
            <person name="Anantharaman K."/>
            <person name="Brown C.T."/>
            <person name="Hug L.A."/>
            <person name="Sharon I."/>
            <person name="Castelle C.J."/>
            <person name="Probst A.J."/>
            <person name="Thomas B.C."/>
            <person name="Singh A."/>
            <person name="Wilkins M.J."/>
            <person name="Karaoz U."/>
            <person name="Brodie E.L."/>
            <person name="Williams K.H."/>
            <person name="Hubbard S.S."/>
            <person name="Banfield J.F."/>
        </authorList>
    </citation>
    <scope>NUCLEOTIDE SEQUENCE [LARGE SCALE GENOMIC DNA]</scope>
</reference>
<dbReference type="GO" id="GO:0003723">
    <property type="term" value="F:RNA binding"/>
    <property type="evidence" value="ECO:0007669"/>
    <property type="project" value="UniProtKB-UniRule"/>
</dbReference>
<keyword evidence="5" id="KW-0963">Cytoplasm</keyword>
<comment type="similarity">
    <text evidence="1 5">Belongs to the polyribonucleotide nucleotidyltransferase family.</text>
</comment>
<dbReference type="InterPro" id="IPR001247">
    <property type="entry name" value="ExoRNase_PH_dom1"/>
</dbReference>
<evidence type="ECO:0000313" key="9">
    <source>
        <dbReference type="Proteomes" id="UP000176445"/>
    </source>
</evidence>
<evidence type="ECO:0000259" key="7">
    <source>
        <dbReference type="PROSITE" id="PS50126"/>
    </source>
</evidence>
<evidence type="ECO:0000313" key="8">
    <source>
        <dbReference type="EMBL" id="OGG51507.1"/>
    </source>
</evidence>
<feature type="binding site" evidence="5">
    <location>
        <position position="494"/>
    </location>
    <ligand>
        <name>Mg(2+)</name>
        <dbReference type="ChEBI" id="CHEBI:18420"/>
    </ligand>
</feature>
<evidence type="ECO:0000256" key="3">
    <source>
        <dbReference type="ARBA" id="ARBA00022695"/>
    </source>
</evidence>
<feature type="binding site" evidence="5">
    <location>
        <position position="488"/>
    </location>
    <ligand>
        <name>Mg(2+)</name>
        <dbReference type="ChEBI" id="CHEBI:18420"/>
    </ligand>
</feature>
<dbReference type="HAMAP" id="MF_01595">
    <property type="entry name" value="PNPase"/>
    <property type="match status" value="1"/>
</dbReference>
<evidence type="ECO:0000256" key="1">
    <source>
        <dbReference type="ARBA" id="ARBA00007404"/>
    </source>
</evidence>
<dbReference type="InterPro" id="IPR036612">
    <property type="entry name" value="KH_dom_type_1_sf"/>
</dbReference>
<dbReference type="SMART" id="SM00322">
    <property type="entry name" value="KH"/>
    <property type="match status" value="1"/>
</dbReference>
<dbReference type="Gene3D" id="2.40.50.140">
    <property type="entry name" value="Nucleic acid-binding proteins"/>
    <property type="match status" value="1"/>
</dbReference>
<gene>
    <name evidence="5" type="primary">pnp</name>
    <name evidence="8" type="ORF">A2704_04860</name>
</gene>
<dbReference type="PROSITE" id="PS50126">
    <property type="entry name" value="S1"/>
    <property type="match status" value="1"/>
</dbReference>
<dbReference type="SMART" id="SM00316">
    <property type="entry name" value="S1"/>
    <property type="match status" value="1"/>
</dbReference>
<dbReference type="Pfam" id="PF01138">
    <property type="entry name" value="RNase_PH"/>
    <property type="match status" value="2"/>
</dbReference>
<name>A0A1F6CQW9_9BACT</name>
<organism evidence="8 9">
    <name type="scientific">Candidatus Kaiserbacteria bacterium RIFCSPHIGHO2_01_FULL_54_36b</name>
    <dbReference type="NCBI Taxonomy" id="1798483"/>
    <lineage>
        <taxon>Bacteria</taxon>
        <taxon>Candidatus Kaiseribacteriota</taxon>
    </lineage>
</organism>
<keyword evidence="4 5" id="KW-0694">RNA-binding</keyword>
<comment type="cofactor">
    <cofactor evidence="5">
        <name>Mg(2+)</name>
        <dbReference type="ChEBI" id="CHEBI:18420"/>
    </cofactor>
</comment>
<dbReference type="PANTHER" id="PTHR11252">
    <property type="entry name" value="POLYRIBONUCLEOTIDE NUCLEOTIDYLTRANSFERASE"/>
    <property type="match status" value="1"/>
</dbReference>
<dbReference type="GO" id="GO:0000175">
    <property type="term" value="F:3'-5'-RNA exonuclease activity"/>
    <property type="evidence" value="ECO:0007669"/>
    <property type="project" value="TreeGrafter"/>
</dbReference>
<evidence type="ECO:0000256" key="2">
    <source>
        <dbReference type="ARBA" id="ARBA00022679"/>
    </source>
</evidence>
<dbReference type="InterPro" id="IPR015847">
    <property type="entry name" value="ExoRNase_PH_dom2"/>
</dbReference>
<dbReference type="SUPFAM" id="SSF54791">
    <property type="entry name" value="Eukaryotic type KH-domain (KH-domain type I)"/>
    <property type="match status" value="1"/>
</dbReference>
<sequence>MEKKVYSLEIGGKTMSAEFNDWADQANGSVLVRYGNSAVLATAVMGRESDKDYFPLSVEYEEKFYAAGAILGSRFMRREGRPSDEAILSGRIVDRTIRPLFPKGMKREVQVIITVLSIEEYDTDILAVNAASLAIATSDIPWNGPVSSLRIGLEEGNEAFIVNPTYKQREEELPPKALMDLTVCGKDNLITMIEVGAREVSESTLERSLALASEEIEKMQAWQKMIIAERGKTKWEFKAPEATPELIATFEELVNPKLKASGGKLPKQELGPMKSEWMKAATEKLPDMPKGQIDSYYEERLDAFVHELAISEGKRVDGRALDEIRPLFAQAGGVSPVIHGTGIFYRGETHVLAALTLGGPGDAQLLDTIENQDTKKSFMLHYNFPPFSVGETGRVGGFNRRMTGHGALAEKALRVMMPSKEAFPYTVRIVSECLASNGSTSMATVCAGSIALMDAGVPITRPVAGIAMGMMSDGKTHKVLTDIQGPEDHHGDMDFKVAGTSEGVTAVQMDVKVEGVPLKVLAEAFAQAKKARLQILDVITKEIAAPRPDISERAPKILTIVVKKDQIGLVIGPGGKMINGIRERTLADDITIEEDGTIFITGKGGAAEAALKEIAELTREYMVGDKLEGPVVRLMDFGAFVKLGPTADGLVHVSEVAPFRIGKISDAVAIGDIVPVVIKEIDEKGRYNLSIKAADPEWAARKGLKPDTSGGEYNGGRNERPRRKF</sequence>
<keyword evidence="5" id="KW-0460">Magnesium</keyword>
<comment type="caution">
    <text evidence="8">The sequence shown here is derived from an EMBL/GenBank/DDBJ whole genome shotgun (WGS) entry which is preliminary data.</text>
</comment>
<dbReference type="PROSITE" id="PS50084">
    <property type="entry name" value="KH_TYPE_1"/>
    <property type="match status" value="1"/>
</dbReference>